<evidence type="ECO:0000256" key="2">
    <source>
        <dbReference type="ARBA" id="ARBA00022692"/>
    </source>
</evidence>
<feature type="non-terminal residue" evidence="7">
    <location>
        <position position="100"/>
    </location>
</feature>
<dbReference type="SUPFAM" id="SSF90123">
    <property type="entry name" value="ABC transporter transmembrane region"/>
    <property type="match status" value="1"/>
</dbReference>
<dbReference type="GO" id="GO:0005886">
    <property type="term" value="C:plasma membrane"/>
    <property type="evidence" value="ECO:0007669"/>
    <property type="project" value="UniProtKB-SubCell"/>
</dbReference>
<feature type="non-terminal residue" evidence="7">
    <location>
        <position position="1"/>
    </location>
</feature>
<accession>A0A6I3UZU1</accession>
<dbReference type="InterPro" id="IPR036640">
    <property type="entry name" value="ABC1_TM_sf"/>
</dbReference>
<comment type="caution">
    <text evidence="7">The sequence shown here is derived from an EMBL/GenBank/DDBJ whole genome shotgun (WGS) entry which is preliminary data.</text>
</comment>
<feature type="domain" description="ABC transmembrane type-1" evidence="6">
    <location>
        <begin position="1"/>
        <end position="100"/>
    </location>
</feature>
<comment type="subcellular location">
    <subcellularLocation>
        <location evidence="1">Cell membrane</location>
        <topology evidence="1">Multi-pass membrane protein</topology>
    </subcellularLocation>
</comment>
<evidence type="ECO:0000256" key="4">
    <source>
        <dbReference type="ARBA" id="ARBA00023136"/>
    </source>
</evidence>
<evidence type="ECO:0000313" key="7">
    <source>
        <dbReference type="EMBL" id="MTW00032.1"/>
    </source>
</evidence>
<dbReference type="InterPro" id="IPR011527">
    <property type="entry name" value="ABC1_TM_dom"/>
</dbReference>
<evidence type="ECO:0000256" key="3">
    <source>
        <dbReference type="ARBA" id="ARBA00022989"/>
    </source>
</evidence>
<keyword evidence="2 5" id="KW-0812">Transmembrane</keyword>
<dbReference type="RefSeq" id="WP_269057968.1">
    <property type="nucleotide sequence ID" value="NZ_WNIA01000598.1"/>
</dbReference>
<sequence length="100" mass="11138">NITSEVISKNSDIKLTGVEEFWINKWDNFNTKQLIIGRKLDIHLSIVSSITNVLQIILPVLTLIVGVNIKTFEQLTLGQIVAISTVSPYFISPIISLSDN</sequence>
<protein>
    <submittedName>
        <fullName evidence="7">Peptidase domain-containing ABC transporter</fullName>
    </submittedName>
</protein>
<reference evidence="7 8" key="1">
    <citation type="submission" date="2019-11" db="EMBL/GenBank/DDBJ databases">
        <title>Growth characteristics of pneumococcus vary with the chemical composition of the capsule and with environmental conditions.</title>
        <authorList>
            <person name="Tothpal A."/>
            <person name="Desobry K."/>
            <person name="Joshi S."/>
            <person name="Wyllie A.L."/>
            <person name="Weinberger D.M."/>
        </authorList>
    </citation>
    <scope>NUCLEOTIDE SEQUENCE [LARGE SCALE GENOMIC DNA]</scope>
    <source>
        <strain evidence="8">pnumococcus19F</strain>
    </source>
</reference>
<dbReference type="Pfam" id="PF00664">
    <property type="entry name" value="ABC_membrane"/>
    <property type="match status" value="1"/>
</dbReference>
<dbReference type="GO" id="GO:0140359">
    <property type="term" value="F:ABC-type transporter activity"/>
    <property type="evidence" value="ECO:0007669"/>
    <property type="project" value="InterPro"/>
</dbReference>
<feature type="transmembrane region" description="Helical" evidence="5">
    <location>
        <begin position="77"/>
        <end position="97"/>
    </location>
</feature>
<gene>
    <name evidence="7" type="ORF">GM536_13545</name>
</gene>
<name>A0A6I3UZU1_STREE</name>
<evidence type="ECO:0000313" key="8">
    <source>
        <dbReference type="Proteomes" id="UP000437160"/>
    </source>
</evidence>
<dbReference type="PROSITE" id="PS50929">
    <property type="entry name" value="ABC_TM1F"/>
    <property type="match status" value="1"/>
</dbReference>
<keyword evidence="4 5" id="KW-0472">Membrane</keyword>
<evidence type="ECO:0000256" key="1">
    <source>
        <dbReference type="ARBA" id="ARBA00004651"/>
    </source>
</evidence>
<evidence type="ECO:0000259" key="6">
    <source>
        <dbReference type="PROSITE" id="PS50929"/>
    </source>
</evidence>
<dbReference type="EMBL" id="WNIA01000598">
    <property type="protein sequence ID" value="MTW00032.1"/>
    <property type="molecule type" value="Genomic_DNA"/>
</dbReference>
<evidence type="ECO:0000256" key="5">
    <source>
        <dbReference type="SAM" id="Phobius"/>
    </source>
</evidence>
<feature type="transmembrane region" description="Helical" evidence="5">
    <location>
        <begin position="42"/>
        <end position="65"/>
    </location>
</feature>
<dbReference type="GO" id="GO:0005524">
    <property type="term" value="F:ATP binding"/>
    <property type="evidence" value="ECO:0007669"/>
    <property type="project" value="InterPro"/>
</dbReference>
<dbReference type="AlphaFoldDB" id="A0A6I3UZU1"/>
<proteinExistence type="predicted"/>
<keyword evidence="3 5" id="KW-1133">Transmembrane helix</keyword>
<organism evidence="7 8">
    <name type="scientific">Streptococcus pneumoniae</name>
    <dbReference type="NCBI Taxonomy" id="1313"/>
    <lineage>
        <taxon>Bacteria</taxon>
        <taxon>Bacillati</taxon>
        <taxon>Bacillota</taxon>
        <taxon>Bacilli</taxon>
        <taxon>Lactobacillales</taxon>
        <taxon>Streptococcaceae</taxon>
        <taxon>Streptococcus</taxon>
    </lineage>
</organism>
<dbReference type="Proteomes" id="UP000437160">
    <property type="component" value="Unassembled WGS sequence"/>
</dbReference>
<dbReference type="Gene3D" id="1.20.1560.10">
    <property type="entry name" value="ABC transporter type 1, transmembrane domain"/>
    <property type="match status" value="1"/>
</dbReference>